<dbReference type="Pfam" id="PF13638">
    <property type="entry name" value="PIN_4"/>
    <property type="match status" value="1"/>
</dbReference>
<dbReference type="PROSITE" id="PS50020">
    <property type="entry name" value="WW_DOMAIN_2"/>
    <property type="match status" value="1"/>
</dbReference>
<organism evidence="3 4">
    <name type="scientific">Caenorhabditis japonica</name>
    <dbReference type="NCBI Taxonomy" id="281687"/>
    <lineage>
        <taxon>Eukaryota</taxon>
        <taxon>Metazoa</taxon>
        <taxon>Ecdysozoa</taxon>
        <taxon>Nematoda</taxon>
        <taxon>Chromadorea</taxon>
        <taxon>Rhabditida</taxon>
        <taxon>Rhabditina</taxon>
        <taxon>Rhabditomorpha</taxon>
        <taxon>Rhabditoidea</taxon>
        <taxon>Rhabditidae</taxon>
        <taxon>Peloderinae</taxon>
        <taxon>Caenorhabditis</taxon>
    </lineage>
</organism>
<dbReference type="PANTHER" id="PTHR16161">
    <property type="entry name" value="TRANSCRIPTIONAL PROTEIN SWT1"/>
    <property type="match status" value="1"/>
</dbReference>
<dbReference type="InterPro" id="IPR002716">
    <property type="entry name" value="PIN_dom"/>
</dbReference>
<reference evidence="4" key="1">
    <citation type="submission" date="2010-08" db="EMBL/GenBank/DDBJ databases">
        <authorList>
            <consortium name="Caenorhabditis japonica Sequencing Consortium"/>
            <person name="Wilson R.K."/>
        </authorList>
    </citation>
    <scope>NUCLEOTIDE SEQUENCE [LARGE SCALE GENOMIC DNA]</scope>
    <source>
        <strain evidence="4">DF5081</strain>
    </source>
</reference>
<feature type="compositionally biased region" description="Basic and acidic residues" evidence="1">
    <location>
        <begin position="407"/>
        <end position="417"/>
    </location>
</feature>
<reference evidence="3" key="2">
    <citation type="submission" date="2022-06" db="UniProtKB">
        <authorList>
            <consortium name="EnsemblMetazoa"/>
        </authorList>
    </citation>
    <scope>IDENTIFICATION</scope>
    <source>
        <strain evidence="3">DF5081</strain>
    </source>
</reference>
<feature type="region of interest" description="Disordered" evidence="1">
    <location>
        <begin position="311"/>
        <end position="447"/>
    </location>
</feature>
<evidence type="ECO:0000259" key="2">
    <source>
        <dbReference type="PROSITE" id="PS50020"/>
    </source>
</evidence>
<dbReference type="SMART" id="SM00670">
    <property type="entry name" value="PINc"/>
    <property type="match status" value="1"/>
</dbReference>
<feature type="compositionally biased region" description="Acidic residues" evidence="1">
    <location>
        <begin position="437"/>
        <end position="447"/>
    </location>
</feature>
<dbReference type="AlphaFoldDB" id="A0A8R1DMA5"/>
<dbReference type="PROSITE" id="PS01159">
    <property type="entry name" value="WW_DOMAIN_1"/>
    <property type="match status" value="1"/>
</dbReference>
<feature type="domain" description="WW" evidence="2">
    <location>
        <begin position="17"/>
        <end position="51"/>
    </location>
</feature>
<sequence length="447" mass="51271">MAQAKKTKKLRLHDDVEKVTAPWQAWYHQERKRKFYINTITKESSWDHPDTLKETKPKVASQPVTPLKKNEVSRKRKENQTVEEPMEIDKPQPPKRRHREDTEDIAPEKKLKSENSIHETIPSISMPTQSTSQSCSATLAPVVPWSSKTHPYYRFPYKGVAIFDTCSLLEDCTALDTAVEKQCLAVIPYAVLTELDGLKNNPDTRPSAMFVTRRFKEIRETNPFFIRMETSSEKRIEAPNYIPDQSLSDDAILKCALRTKAEVLSISDELGLNSRAIIFVTNDEPLTNKASAHDLISEKVESFVATITGKVLEKKPPKPRKSAMERRKEPIESKKRKSKQMNALEEKRSTEAWIASMTPKYTGVRTRQEAPKSRPSIPLAEEHSPQKSHKPLSNYIPKPYVSNNYQRKSEVQLDQKPSKIRPRMPLSISDDEKEKEQEEEEDGMDCS</sequence>
<accession>A0A8R1DMA5</accession>
<dbReference type="InterPro" id="IPR036020">
    <property type="entry name" value="WW_dom_sf"/>
</dbReference>
<dbReference type="Gene3D" id="3.40.50.1010">
    <property type="entry name" value="5'-nuclease"/>
    <property type="match status" value="1"/>
</dbReference>
<dbReference type="GO" id="GO:0005634">
    <property type="term" value="C:nucleus"/>
    <property type="evidence" value="ECO:0007669"/>
    <property type="project" value="TreeGrafter"/>
</dbReference>
<evidence type="ECO:0000313" key="4">
    <source>
        <dbReference type="Proteomes" id="UP000005237"/>
    </source>
</evidence>
<dbReference type="SUPFAM" id="SSF51045">
    <property type="entry name" value="WW domain"/>
    <property type="match status" value="1"/>
</dbReference>
<name>A0A8R1DMA5_CAEJA</name>
<protein>
    <submittedName>
        <fullName evidence="3">WW domain-containing protein</fullName>
    </submittedName>
</protein>
<dbReference type="InterPro" id="IPR052626">
    <property type="entry name" value="SWT1_Regulator"/>
</dbReference>
<feature type="compositionally biased region" description="Basic and acidic residues" evidence="1">
    <location>
        <begin position="311"/>
        <end position="333"/>
    </location>
</feature>
<keyword evidence="4" id="KW-1185">Reference proteome</keyword>
<proteinExistence type="predicted"/>
<feature type="compositionally biased region" description="Basic and acidic residues" evidence="1">
    <location>
        <begin position="44"/>
        <end position="57"/>
    </location>
</feature>
<dbReference type="Gene3D" id="2.20.70.10">
    <property type="match status" value="1"/>
</dbReference>
<evidence type="ECO:0000313" key="3">
    <source>
        <dbReference type="EnsemblMetazoa" id="CJA06736.1"/>
    </source>
</evidence>
<dbReference type="SMART" id="SM00456">
    <property type="entry name" value="WW"/>
    <property type="match status" value="1"/>
</dbReference>
<dbReference type="Pfam" id="PF00397">
    <property type="entry name" value="WW"/>
    <property type="match status" value="1"/>
</dbReference>
<dbReference type="CDD" id="cd00201">
    <property type="entry name" value="WW"/>
    <property type="match status" value="1"/>
</dbReference>
<dbReference type="InterPro" id="IPR001202">
    <property type="entry name" value="WW_dom"/>
</dbReference>
<dbReference type="PANTHER" id="PTHR16161:SF0">
    <property type="entry name" value="TRANSCRIPTIONAL PROTEIN SWT1"/>
    <property type="match status" value="1"/>
</dbReference>
<dbReference type="EnsemblMetazoa" id="CJA06736.1">
    <property type="protein sequence ID" value="CJA06736.1"/>
    <property type="gene ID" value="WBGene00125940"/>
</dbReference>
<evidence type="ECO:0000256" key="1">
    <source>
        <dbReference type="SAM" id="MobiDB-lite"/>
    </source>
</evidence>
<feature type="region of interest" description="Disordered" evidence="1">
    <location>
        <begin position="41"/>
        <end position="104"/>
    </location>
</feature>
<dbReference type="Proteomes" id="UP000005237">
    <property type="component" value="Unassembled WGS sequence"/>
</dbReference>